<dbReference type="RefSeq" id="YP_009555658.1">
    <property type="nucleotide sequence ID" value="NC_040926.1"/>
</dbReference>
<dbReference type="AlphaFoldDB" id="A0A3T0IAS6"/>
<comment type="similarity">
    <text evidence="1">Belongs to the complex I subunit 6 family.</text>
</comment>
<evidence type="ECO:0000256" key="2">
    <source>
        <dbReference type="SAM" id="Phobius"/>
    </source>
</evidence>
<geneLocation type="plastid" evidence="3"/>
<organism evidence="3">
    <name type="scientific">Selaginella kraussiana</name>
    <dbReference type="NCBI Taxonomy" id="81964"/>
    <lineage>
        <taxon>Eukaryota</taxon>
        <taxon>Viridiplantae</taxon>
        <taxon>Streptophyta</taxon>
        <taxon>Embryophyta</taxon>
        <taxon>Tracheophyta</taxon>
        <taxon>Lycopodiopsida</taxon>
        <taxon>Selaginellales</taxon>
        <taxon>Selaginellaceae</taxon>
        <taxon>Selaginella</taxon>
    </lineage>
</organism>
<dbReference type="GeneID" id="39109964"/>
<gene>
    <name evidence="3" type="primary">ndhG</name>
</gene>
<keyword evidence="2" id="KW-1133">Transmembrane helix</keyword>
<evidence type="ECO:0000313" key="3">
    <source>
        <dbReference type="EMBL" id="AZU95775.1"/>
    </source>
</evidence>
<name>A0A3T0IAS6_9TRAC</name>
<proteinExistence type="inferred from homology"/>
<accession>A0A3T0IAS6</accession>
<keyword evidence="2" id="KW-0812">Transmembrane</keyword>
<feature type="transmembrane region" description="Helical" evidence="2">
    <location>
        <begin position="158"/>
        <end position="180"/>
    </location>
</feature>
<dbReference type="EMBL" id="MH549643">
    <property type="protein sequence ID" value="AZU95775.1"/>
    <property type="molecule type" value="Genomic_DNA"/>
</dbReference>
<protein>
    <submittedName>
        <fullName evidence="3">NADH dehydrogenase subunit G</fullName>
    </submittedName>
</protein>
<dbReference type="InterPro" id="IPR042106">
    <property type="entry name" value="Nuo/plastoQ_OxRdtase_6_NuoJ"/>
</dbReference>
<dbReference type="Pfam" id="PF00499">
    <property type="entry name" value="Oxidored_q3"/>
    <property type="match status" value="1"/>
</dbReference>
<reference evidence="3" key="1">
    <citation type="journal article" date="2018" name="New Phytol.">
        <title>Lycophyte plastid genomics: extreme variation in GC, gene and intron content and multiple inversions between a direct and inverted orientation of the rRNA repeat.</title>
        <authorList>
            <person name="Mower J.P."/>
            <person name="Ma P.F."/>
            <person name="Grewe F."/>
            <person name="Taylor A."/>
            <person name="Michael T.P."/>
            <person name="VanBuren R."/>
            <person name="Qiu Y.L."/>
        </authorList>
    </citation>
    <scope>NUCLEOTIDE SEQUENCE</scope>
</reference>
<dbReference type="InterPro" id="IPR001457">
    <property type="entry name" value="NADH_UbQ/plastoQ_OxRdtase_su6"/>
</dbReference>
<dbReference type="Gene3D" id="1.20.120.1200">
    <property type="entry name" value="NADH-ubiquinone/plastoquinone oxidoreductase chain 6, subunit NuoJ"/>
    <property type="match status" value="1"/>
</dbReference>
<feature type="transmembrane region" description="Helical" evidence="2">
    <location>
        <begin position="21"/>
        <end position="40"/>
    </location>
</feature>
<dbReference type="GO" id="GO:0008137">
    <property type="term" value="F:NADH dehydrogenase (ubiquinone) activity"/>
    <property type="evidence" value="ECO:0007669"/>
    <property type="project" value="InterPro"/>
</dbReference>
<evidence type="ECO:0000256" key="1">
    <source>
        <dbReference type="ARBA" id="ARBA00005698"/>
    </source>
</evidence>
<keyword evidence="2" id="KW-0472">Membrane</keyword>
<dbReference type="PANTHER" id="PTHR33269:SF17">
    <property type="entry name" value="NADH-UBIQUINONE OXIDOREDUCTASE CHAIN 6"/>
    <property type="match status" value="1"/>
</dbReference>
<feature type="transmembrane region" description="Helical" evidence="2">
    <location>
        <begin position="98"/>
        <end position="120"/>
    </location>
</feature>
<dbReference type="PANTHER" id="PTHR33269">
    <property type="entry name" value="NADH-UBIQUINONE OXIDOREDUCTASE CHAIN 6"/>
    <property type="match status" value="1"/>
</dbReference>
<feature type="transmembrane region" description="Helical" evidence="2">
    <location>
        <begin position="60"/>
        <end position="86"/>
    </location>
</feature>
<sequence length="183" mass="19246">MSILHLPESIYDVASVSPESGLVLGSLGVVFFANIVHSALPPGPVFVRISLLHLPLNADPVAVVQILIYAGAANALISFAVTLVASKHRSPYPPQSRSVVDAMTLALCAASGLLPMTGIFNTSCWYEISLPVAPGNFDENSSSIDGVQRIGLYLLTDFLLPFELLSVVPPVAPVGAIAVARRD</sequence>
<keyword evidence="3" id="KW-0934">Plastid</keyword>